<feature type="compositionally biased region" description="Basic residues" evidence="1">
    <location>
        <begin position="12"/>
        <end position="24"/>
    </location>
</feature>
<name>E3REH4_PYRTT</name>
<proteinExistence type="predicted"/>
<dbReference type="EMBL" id="GL532438">
    <property type="protein sequence ID" value="EFQ95879.1"/>
    <property type="molecule type" value="Genomic_DNA"/>
</dbReference>
<protein>
    <submittedName>
        <fullName evidence="2">Uncharacterized protein</fullName>
    </submittedName>
</protein>
<accession>E3REH4</accession>
<keyword evidence="3" id="KW-1185">Reference proteome</keyword>
<dbReference type="AlphaFoldDB" id="E3REH4"/>
<gene>
    <name evidence="2" type="ORF">PTT_04440</name>
</gene>
<dbReference type="KEGG" id="pte:PTT_04440"/>
<organism evidence="3">
    <name type="scientific">Pyrenophora teres f. teres (strain 0-1)</name>
    <name type="common">Barley net blotch fungus</name>
    <name type="synonym">Drechslera teres f. teres</name>
    <dbReference type="NCBI Taxonomy" id="861557"/>
    <lineage>
        <taxon>Eukaryota</taxon>
        <taxon>Fungi</taxon>
        <taxon>Dikarya</taxon>
        <taxon>Ascomycota</taxon>
        <taxon>Pezizomycotina</taxon>
        <taxon>Dothideomycetes</taxon>
        <taxon>Pleosporomycetidae</taxon>
        <taxon>Pleosporales</taxon>
        <taxon>Pleosporineae</taxon>
        <taxon>Pleosporaceae</taxon>
        <taxon>Pyrenophora</taxon>
    </lineage>
</organism>
<dbReference type="Proteomes" id="UP000001067">
    <property type="component" value="Unassembled WGS sequence"/>
</dbReference>
<evidence type="ECO:0000313" key="3">
    <source>
        <dbReference type="Proteomes" id="UP000001067"/>
    </source>
</evidence>
<dbReference type="OrthoDB" id="3797403at2759"/>
<sequence length="300" mass="33632">MGNKSKLGNQAKKNKKTSRAKKSKVPAHLNFKEVEYDDEDAILDFNDLLSRTCRVWTDGNFDPNTMNGRTGSAFSNGHHDPDGGAKTRRAFSNGKFSFCLEWISVNFDGKSYRVRCQNQFTVRSNQCISHPKVVYKDGPNRVLNMLHRGETVTWGMIRDTERSGSLTHEQLMEKAQEEYDNLVLKARTFDLEEDPELAAEVAAKKKKKKKKKVFELKTAPINAEPVRETPQAPAVGTTFNARRGPSKSIPGNAILDAKAKRNPNNKWTRKARLDAYRGGSSPGSGVRQGVLLCREFAASR</sequence>
<evidence type="ECO:0000256" key="1">
    <source>
        <dbReference type="SAM" id="MobiDB-lite"/>
    </source>
</evidence>
<reference evidence="2 3" key="1">
    <citation type="journal article" date="2010" name="Genome Biol.">
        <title>A first genome assembly of the barley fungal pathogen Pyrenophora teres f. teres.</title>
        <authorList>
            <person name="Ellwood S.R."/>
            <person name="Liu Z."/>
            <person name="Syme R.A."/>
            <person name="Lai Z."/>
            <person name="Hane J.K."/>
            <person name="Keiper F."/>
            <person name="Moffat C.S."/>
            <person name="Oliver R.P."/>
            <person name="Friesen T.L."/>
        </authorList>
    </citation>
    <scope>NUCLEOTIDE SEQUENCE [LARGE SCALE GENOMIC DNA]</scope>
    <source>
        <strain evidence="2 3">0-1</strain>
    </source>
</reference>
<feature type="region of interest" description="Disordered" evidence="1">
    <location>
        <begin position="1"/>
        <end position="24"/>
    </location>
</feature>
<evidence type="ECO:0000313" key="2">
    <source>
        <dbReference type="EMBL" id="EFQ95879.1"/>
    </source>
</evidence>
<dbReference type="HOGENOM" id="CLU_927942_0_0_1"/>